<dbReference type="AlphaFoldDB" id="A0A7T0KHW2"/>
<dbReference type="CDD" id="cd02956">
    <property type="entry name" value="ybbN"/>
    <property type="match status" value="1"/>
</dbReference>
<dbReference type="GO" id="GO:0005737">
    <property type="term" value="C:cytoplasm"/>
    <property type="evidence" value="ECO:0007669"/>
    <property type="project" value="TreeGrafter"/>
</dbReference>
<feature type="domain" description="Thioredoxin" evidence="4">
    <location>
        <begin position="17"/>
        <end position="150"/>
    </location>
</feature>
<comment type="function">
    <text evidence="1">Participates in various redox reactions through the reversible oxidation of its active center dithiol to a disulfide and catalyzes dithiol-disulfide exchange reactions.</text>
</comment>
<dbReference type="PROSITE" id="PS51352">
    <property type="entry name" value="THIOREDOXIN_2"/>
    <property type="match status" value="1"/>
</dbReference>
<evidence type="ECO:0000259" key="4">
    <source>
        <dbReference type="PROSITE" id="PS51352"/>
    </source>
</evidence>
<evidence type="ECO:0000256" key="3">
    <source>
        <dbReference type="ARBA" id="ARBA00023284"/>
    </source>
</evidence>
<dbReference type="InterPro" id="IPR036249">
    <property type="entry name" value="Thioredoxin-like_sf"/>
</dbReference>
<reference evidence="5 6" key="1">
    <citation type="submission" date="2020-11" db="EMBL/GenBank/DDBJ databases">
        <title>Corynebacterium sp. ZJ-599.</title>
        <authorList>
            <person name="Zhou J."/>
        </authorList>
    </citation>
    <scope>NUCLEOTIDE SEQUENCE [LARGE SCALE GENOMIC DNA]</scope>
    <source>
        <strain evidence="5 6">ZJ-599</strain>
    </source>
</reference>
<keyword evidence="6" id="KW-1185">Reference proteome</keyword>
<organism evidence="5 6">
    <name type="scientific">Corynebacterium lizhenjunii</name>
    <dbReference type="NCBI Taxonomy" id="2709394"/>
    <lineage>
        <taxon>Bacteria</taxon>
        <taxon>Bacillati</taxon>
        <taxon>Actinomycetota</taxon>
        <taxon>Actinomycetes</taxon>
        <taxon>Mycobacteriales</taxon>
        <taxon>Corynebacteriaceae</taxon>
        <taxon>Corynebacterium</taxon>
    </lineage>
</organism>
<name>A0A7T0KHW2_9CORY</name>
<comment type="similarity">
    <text evidence="2">Belongs to the thioredoxin family.</text>
</comment>
<evidence type="ECO:0000313" key="6">
    <source>
        <dbReference type="Proteomes" id="UP000594681"/>
    </source>
</evidence>
<dbReference type="InterPro" id="IPR013766">
    <property type="entry name" value="Thioredoxin_domain"/>
</dbReference>
<dbReference type="InterPro" id="IPR011990">
    <property type="entry name" value="TPR-like_helical_dom_sf"/>
</dbReference>
<proteinExistence type="inferred from homology"/>
<keyword evidence="3" id="KW-0676">Redox-active center</keyword>
<dbReference type="PANTHER" id="PTHR45663">
    <property type="entry name" value="GEO12009P1"/>
    <property type="match status" value="1"/>
</dbReference>
<evidence type="ECO:0000313" key="5">
    <source>
        <dbReference type="EMBL" id="QPK80013.1"/>
    </source>
</evidence>
<accession>A0A7T0KHW2</accession>
<dbReference type="GO" id="GO:0015035">
    <property type="term" value="F:protein-disulfide reductase activity"/>
    <property type="evidence" value="ECO:0007669"/>
    <property type="project" value="TreeGrafter"/>
</dbReference>
<sequence length="307" mass="32151">MTIPQRFVGGALDLGQLKANSQARGASADAPATSTAGNGGVAPFFAVDDSNFEDALVRRSAQVPVIVLIGTARSPQSEQLKSDFEQLAAAGGLRFIVGYIDADTHPQLAQAFGVRNLPTTVAVANGQPLTSFEGGQPREALEQWLAALVEQVGSQLPGIPDAEAAQPGAPEEELDPRVTQAEEALNAGDFDAAIAVYDQILADDPQATEVKQARDTTRLLQRISGIEDPLAAAEQDPSPQAQMAAADAEVVAGVPEKAFARLIESMKAAAGDDKALVRERLLELFGLFDAGDPRVLAARTQLASALY</sequence>
<dbReference type="PANTHER" id="PTHR45663:SF11">
    <property type="entry name" value="GEO12009P1"/>
    <property type="match status" value="1"/>
</dbReference>
<gene>
    <name evidence="5" type="ORF">G7Y31_04795</name>
</gene>
<dbReference type="Pfam" id="PF00085">
    <property type="entry name" value="Thioredoxin"/>
    <property type="match status" value="1"/>
</dbReference>
<evidence type="ECO:0000256" key="2">
    <source>
        <dbReference type="ARBA" id="ARBA00008987"/>
    </source>
</evidence>
<dbReference type="SUPFAM" id="SSF52833">
    <property type="entry name" value="Thioredoxin-like"/>
    <property type="match status" value="1"/>
</dbReference>
<dbReference type="Gene3D" id="3.40.30.10">
    <property type="entry name" value="Glutaredoxin"/>
    <property type="match status" value="1"/>
</dbReference>
<dbReference type="Gene3D" id="1.25.40.10">
    <property type="entry name" value="Tetratricopeptide repeat domain"/>
    <property type="match status" value="1"/>
</dbReference>
<dbReference type="Proteomes" id="UP000594681">
    <property type="component" value="Chromosome"/>
</dbReference>
<dbReference type="RefSeq" id="WP_165009114.1">
    <property type="nucleotide sequence ID" value="NZ_CP064954.1"/>
</dbReference>
<protein>
    <submittedName>
        <fullName evidence="5">Tetratricopeptide repeat protein</fullName>
    </submittedName>
</protein>
<dbReference type="KEGG" id="cliz:G7Y31_04795"/>
<dbReference type="EMBL" id="CP064954">
    <property type="protein sequence ID" value="QPK80013.1"/>
    <property type="molecule type" value="Genomic_DNA"/>
</dbReference>
<dbReference type="GO" id="GO:0006950">
    <property type="term" value="P:response to stress"/>
    <property type="evidence" value="ECO:0007669"/>
    <property type="project" value="UniProtKB-ARBA"/>
</dbReference>
<evidence type="ECO:0000256" key="1">
    <source>
        <dbReference type="ARBA" id="ARBA00003318"/>
    </source>
</evidence>
<dbReference type="Pfam" id="PF14561">
    <property type="entry name" value="TPR_20"/>
    <property type="match status" value="1"/>
</dbReference>